<dbReference type="EMBL" id="CM029039">
    <property type="protein sequence ID" value="KAG2641923.1"/>
    <property type="molecule type" value="Genomic_DNA"/>
</dbReference>
<dbReference type="Proteomes" id="UP000823388">
    <property type="component" value="Chromosome 2K"/>
</dbReference>
<organism evidence="1 2">
    <name type="scientific">Panicum virgatum</name>
    <name type="common">Blackwell switchgrass</name>
    <dbReference type="NCBI Taxonomy" id="38727"/>
    <lineage>
        <taxon>Eukaryota</taxon>
        <taxon>Viridiplantae</taxon>
        <taxon>Streptophyta</taxon>
        <taxon>Embryophyta</taxon>
        <taxon>Tracheophyta</taxon>
        <taxon>Spermatophyta</taxon>
        <taxon>Magnoliopsida</taxon>
        <taxon>Liliopsida</taxon>
        <taxon>Poales</taxon>
        <taxon>Poaceae</taxon>
        <taxon>PACMAD clade</taxon>
        <taxon>Panicoideae</taxon>
        <taxon>Panicodae</taxon>
        <taxon>Paniceae</taxon>
        <taxon>Panicinae</taxon>
        <taxon>Panicum</taxon>
        <taxon>Panicum sect. Hiantes</taxon>
    </lineage>
</organism>
<comment type="caution">
    <text evidence="1">The sequence shown here is derived from an EMBL/GenBank/DDBJ whole genome shotgun (WGS) entry which is preliminary data.</text>
</comment>
<proteinExistence type="predicted"/>
<protein>
    <submittedName>
        <fullName evidence="1">Uncharacterized protein</fullName>
    </submittedName>
</protein>
<evidence type="ECO:0000313" key="2">
    <source>
        <dbReference type="Proteomes" id="UP000823388"/>
    </source>
</evidence>
<keyword evidence="2" id="KW-1185">Reference proteome</keyword>
<evidence type="ECO:0000313" key="1">
    <source>
        <dbReference type="EMBL" id="KAG2641923.1"/>
    </source>
</evidence>
<sequence>MASQDGSSLASLGSDVEVAVEKKEEAVQDHVVQRQGGRSSASGVLCLSDVESVIGQIGCAIGGAQAVPWAMAEVRNLIPFVCSRLCVTFVLKK</sequence>
<dbReference type="AlphaFoldDB" id="A0A8T0WB83"/>
<accession>A0A8T0WB83</accession>
<gene>
    <name evidence="1" type="ORF">PVAP13_2KG217816</name>
</gene>
<name>A0A8T0WB83_PANVG</name>
<reference evidence="1" key="1">
    <citation type="submission" date="2020-05" db="EMBL/GenBank/DDBJ databases">
        <title>WGS assembly of Panicum virgatum.</title>
        <authorList>
            <person name="Lovell J.T."/>
            <person name="Jenkins J."/>
            <person name="Shu S."/>
            <person name="Juenger T.E."/>
            <person name="Schmutz J."/>
        </authorList>
    </citation>
    <scope>NUCLEOTIDE SEQUENCE</scope>
    <source>
        <strain evidence="1">AP13</strain>
    </source>
</reference>